<dbReference type="PANTHER" id="PTHR33119:SF1">
    <property type="entry name" value="FE2OG DIOXYGENASE DOMAIN-CONTAINING PROTEIN"/>
    <property type="match status" value="1"/>
</dbReference>
<keyword evidence="3" id="KW-1185">Reference proteome</keyword>
<name>A0A9W8M1W3_9FUNG</name>
<dbReference type="InterPro" id="IPR049192">
    <property type="entry name" value="DUF4246_C"/>
</dbReference>
<dbReference type="EMBL" id="JANBUY010000413">
    <property type="protein sequence ID" value="KAJ2859240.1"/>
    <property type="molecule type" value="Genomic_DNA"/>
</dbReference>
<organism evidence="2 3">
    <name type="scientific">Coemansia aciculifera</name>
    <dbReference type="NCBI Taxonomy" id="417176"/>
    <lineage>
        <taxon>Eukaryota</taxon>
        <taxon>Fungi</taxon>
        <taxon>Fungi incertae sedis</taxon>
        <taxon>Zoopagomycota</taxon>
        <taxon>Kickxellomycotina</taxon>
        <taxon>Kickxellomycetes</taxon>
        <taxon>Kickxellales</taxon>
        <taxon>Kickxellaceae</taxon>
        <taxon>Coemansia</taxon>
    </lineage>
</organism>
<dbReference type="InterPro" id="IPR025340">
    <property type="entry name" value="DUF4246"/>
</dbReference>
<evidence type="ECO:0000313" key="3">
    <source>
        <dbReference type="Proteomes" id="UP001140074"/>
    </source>
</evidence>
<feature type="domain" description="DUF4246" evidence="1">
    <location>
        <begin position="76"/>
        <end position="547"/>
    </location>
</feature>
<protein>
    <recommendedName>
        <fullName evidence="1">DUF4246 domain-containing protein</fullName>
    </recommendedName>
</protein>
<accession>A0A9W8M1W3</accession>
<dbReference type="PANTHER" id="PTHR33119">
    <property type="entry name" value="IFI3P"/>
    <property type="match status" value="1"/>
</dbReference>
<dbReference type="Pfam" id="PF14033">
    <property type="entry name" value="DUF4246"/>
    <property type="match status" value="1"/>
</dbReference>
<reference evidence="2" key="1">
    <citation type="submission" date="2022-07" db="EMBL/GenBank/DDBJ databases">
        <title>Phylogenomic reconstructions and comparative analyses of Kickxellomycotina fungi.</title>
        <authorList>
            <person name="Reynolds N.K."/>
            <person name="Stajich J.E."/>
            <person name="Barry K."/>
            <person name="Grigoriev I.V."/>
            <person name="Crous P."/>
            <person name="Smith M.E."/>
        </authorList>
    </citation>
    <scope>NUCLEOTIDE SEQUENCE</scope>
    <source>
        <strain evidence="2">RSA 476</strain>
    </source>
</reference>
<proteinExistence type="predicted"/>
<gene>
    <name evidence="2" type="ORF">GGH94_006212</name>
</gene>
<evidence type="ECO:0000313" key="2">
    <source>
        <dbReference type="EMBL" id="KAJ2859240.1"/>
    </source>
</evidence>
<dbReference type="Proteomes" id="UP001140074">
    <property type="component" value="Unassembled WGS sequence"/>
</dbReference>
<evidence type="ECO:0000259" key="1">
    <source>
        <dbReference type="Pfam" id="PF14033"/>
    </source>
</evidence>
<sequence>MSTTQKLCLDDIRHLYTRGTLYQSYGVLPKTRVELLLVNASALIRSLPKWAEQLHDEDKRQEWTAQVKEVLKLTDKEVEYVFAELEYYAQLKASGCDGEELGGVDKVWINDATSDCELANGFKENAARLASNHAAANLSNEASNLHVAIQVMVDPFMYPFAFSRSQILDKPITSPKAALDYAVARNNSELMGRTIEDIVRHSMDVYVPLEKLRLSHLVNAYEIFSSTHSYISWLPTDFDVSEDGSVSIRSYINNLHPTRYSGLYQSTSKVFAKFVPLLEQVVTDVIHPRGLRTVFNREKCLAPGMLHPDEVIHQLSLGKSVPEGYQRFVTTSYDYCHTSQNGKIVNVNGTPLDTTALHSAWALALKYTEPEPLPFSPSSRPIVPYSMRGLSLQASVEISSINLTPDNPSSASGEWQAVGRCVERIFAVCLYFYDVENISSAELMFRDPVEERLFKSMEEKEEFYQSHIVENGFMYGCRYSQEVGGIEIKAGRLVCYPNLYQTMMPAFELADPTKPGHARYIAFYVTDPFTKVFSTEIVPPQDPSWAQADQPDASKLAEQVGNFGLNDDVIGALHKAECRRRDKFREMHNTCTRLMYKFEARLRVGGYYDRYLSDDNNDGASDGGSECSL</sequence>
<comment type="caution">
    <text evidence="2">The sequence shown here is derived from an EMBL/GenBank/DDBJ whole genome shotgun (WGS) entry which is preliminary data.</text>
</comment>
<dbReference type="AlphaFoldDB" id="A0A9W8M1W3"/>